<feature type="transmembrane region" description="Helical" evidence="1">
    <location>
        <begin position="27"/>
        <end position="50"/>
    </location>
</feature>
<proteinExistence type="predicted"/>
<dbReference type="AlphaFoldDB" id="A0A3A0VJU6"/>
<evidence type="ECO:0000256" key="1">
    <source>
        <dbReference type="SAM" id="Phobius"/>
    </source>
</evidence>
<keyword evidence="1" id="KW-1133">Transmembrane helix</keyword>
<evidence type="ECO:0000313" key="3">
    <source>
        <dbReference type="Proteomes" id="UP000265541"/>
    </source>
</evidence>
<feature type="transmembrane region" description="Helical" evidence="1">
    <location>
        <begin position="166"/>
        <end position="184"/>
    </location>
</feature>
<evidence type="ECO:0000313" key="2">
    <source>
        <dbReference type="EMBL" id="RIP33078.1"/>
    </source>
</evidence>
<protein>
    <submittedName>
        <fullName evidence="2">Sugar ABC transporter permease</fullName>
    </submittedName>
</protein>
<comment type="caution">
    <text evidence="2">The sequence shown here is derived from an EMBL/GenBank/DDBJ whole genome shotgun (WGS) entry which is preliminary data.</text>
</comment>
<gene>
    <name evidence="2" type="ORF">BUZ14_11115</name>
</gene>
<sequence>MIDSLINFCKNIPYLIKHVYLRLKERWIWFVAPFVASIIILLIMMLIFKINNTEEIKQARAYYRLAALTSFSFMWITIYQSYLIYKKDYFISKLYNINPIFQNIIIALVSCILMFVSLVIIIFATPVNIESSIISTLYYVVMTLIFTVVISTIMGLLTIISSKINIIYYIISTITFFIVPIIFIPTTKEGIITHILMLNPIYYLIEGVSQSVVLGALSLNNLPYHIYYYLFIGLLCVVIYALYRTIANKKYIMFERQQQRLTERNAKKAEAAETTQNSDLS</sequence>
<dbReference type="RefSeq" id="WP_119485975.1">
    <property type="nucleotide sequence ID" value="NZ_QYJN01000006.1"/>
</dbReference>
<feature type="transmembrane region" description="Helical" evidence="1">
    <location>
        <begin position="225"/>
        <end position="243"/>
    </location>
</feature>
<feature type="transmembrane region" description="Helical" evidence="1">
    <location>
        <begin position="104"/>
        <end position="125"/>
    </location>
</feature>
<accession>A0A3A0VJU6</accession>
<organism evidence="2 3">
    <name type="scientific">Staphylococcus gallinarum</name>
    <dbReference type="NCBI Taxonomy" id="1293"/>
    <lineage>
        <taxon>Bacteria</taxon>
        <taxon>Bacillati</taxon>
        <taxon>Bacillota</taxon>
        <taxon>Bacilli</taxon>
        <taxon>Bacillales</taxon>
        <taxon>Staphylococcaceae</taxon>
        <taxon>Staphylococcus</taxon>
    </lineage>
</organism>
<keyword evidence="1" id="KW-0472">Membrane</keyword>
<dbReference type="Proteomes" id="UP000265541">
    <property type="component" value="Unassembled WGS sequence"/>
</dbReference>
<keyword evidence="1" id="KW-0812">Transmembrane</keyword>
<reference evidence="2 3" key="1">
    <citation type="journal article" date="2016" name="Front. Microbiol.">
        <title>Comprehensive Phylogenetic Analysis of Bovine Non-aureus Staphylococci Species Based on Whole-Genome Sequencing.</title>
        <authorList>
            <person name="Naushad S."/>
            <person name="Barkema H.W."/>
            <person name="Luby C."/>
            <person name="Condas L.A."/>
            <person name="Nobrega D.B."/>
            <person name="Carson D.A."/>
            <person name="De Buck J."/>
        </authorList>
    </citation>
    <scope>NUCLEOTIDE SEQUENCE [LARGE SCALE GENOMIC DNA]</scope>
    <source>
        <strain evidence="2 3">SNUC 4781</strain>
    </source>
</reference>
<feature type="transmembrane region" description="Helical" evidence="1">
    <location>
        <begin position="137"/>
        <end position="160"/>
    </location>
</feature>
<feature type="transmembrane region" description="Helical" evidence="1">
    <location>
        <begin position="62"/>
        <end position="84"/>
    </location>
</feature>
<dbReference type="EMBL" id="QYJN01000006">
    <property type="protein sequence ID" value="RIP33078.1"/>
    <property type="molecule type" value="Genomic_DNA"/>
</dbReference>
<name>A0A3A0VJU6_STAGA</name>